<dbReference type="Gene3D" id="3.40.50.2300">
    <property type="match status" value="2"/>
</dbReference>
<dbReference type="InterPro" id="IPR028082">
    <property type="entry name" value="Peripla_BP_I"/>
</dbReference>
<evidence type="ECO:0000259" key="4">
    <source>
        <dbReference type="PROSITE" id="PS50932"/>
    </source>
</evidence>
<sequence length="331" mass="37550">MTTIKDIAEKAGVSIATVSRVLNYDPTLSVGEDTKKRIFELAESMAYKKRGQRKKLNRRIAFINWVTEEQELSDLYYMAIRHGVEEAAKKEHLQLIKYNLQNDFSDLTNIDGIIAVGRFSKKHLDQFNLLTDHLVLIDTDFEHVNCDAVLVDFKKVVKDAISFFTKNGHERIGYIGGKETLQGSVEPMQDIREKHFRNIMKDLGQLKEKDIITSGFNVNSGYESMKKFIQTYPSNYPTAFLSANDQVAIGAIKALHEANIKIPADISIIGVNDISVSQYIYPALTTVRIEKELMGKAAIGLMLERLKDDRQVAKKVYLDTTLIVRDSTIVR</sequence>
<name>A0A368Y5Z9_9BACI</name>
<protein>
    <submittedName>
        <fullName evidence="5">LacI family transcriptional regulator</fullName>
    </submittedName>
</protein>
<feature type="domain" description="HTH lacI-type" evidence="4">
    <location>
        <begin position="2"/>
        <end position="58"/>
    </location>
</feature>
<dbReference type="EMBL" id="QPJJ01000003">
    <property type="protein sequence ID" value="RCW74758.1"/>
    <property type="molecule type" value="Genomic_DNA"/>
</dbReference>
<dbReference type="InterPro" id="IPR046335">
    <property type="entry name" value="LacI/GalR-like_sensor"/>
</dbReference>
<dbReference type="SUPFAM" id="SSF47413">
    <property type="entry name" value="lambda repressor-like DNA-binding domains"/>
    <property type="match status" value="1"/>
</dbReference>
<dbReference type="AlphaFoldDB" id="A0A368Y5Z9"/>
<dbReference type="Pfam" id="PF13377">
    <property type="entry name" value="Peripla_BP_3"/>
    <property type="match status" value="1"/>
</dbReference>
<dbReference type="InterPro" id="IPR010982">
    <property type="entry name" value="Lambda_DNA-bd_dom_sf"/>
</dbReference>
<keyword evidence="3" id="KW-0804">Transcription</keyword>
<dbReference type="RefSeq" id="WP_114351877.1">
    <property type="nucleotide sequence ID" value="NZ_QPJJ01000003.1"/>
</dbReference>
<dbReference type="PANTHER" id="PTHR30146">
    <property type="entry name" value="LACI-RELATED TRANSCRIPTIONAL REPRESSOR"/>
    <property type="match status" value="1"/>
</dbReference>
<keyword evidence="6" id="KW-1185">Reference proteome</keyword>
<dbReference type="Gene3D" id="1.10.260.40">
    <property type="entry name" value="lambda repressor-like DNA-binding domains"/>
    <property type="match status" value="1"/>
</dbReference>
<evidence type="ECO:0000256" key="3">
    <source>
        <dbReference type="ARBA" id="ARBA00023163"/>
    </source>
</evidence>
<evidence type="ECO:0000313" key="6">
    <source>
        <dbReference type="Proteomes" id="UP000252585"/>
    </source>
</evidence>
<dbReference type="PROSITE" id="PS00356">
    <property type="entry name" value="HTH_LACI_1"/>
    <property type="match status" value="1"/>
</dbReference>
<dbReference type="PROSITE" id="PS50932">
    <property type="entry name" value="HTH_LACI_2"/>
    <property type="match status" value="1"/>
</dbReference>
<dbReference type="GO" id="GO:0003700">
    <property type="term" value="F:DNA-binding transcription factor activity"/>
    <property type="evidence" value="ECO:0007669"/>
    <property type="project" value="TreeGrafter"/>
</dbReference>
<dbReference type="CDD" id="cd01392">
    <property type="entry name" value="HTH_LacI"/>
    <property type="match status" value="1"/>
</dbReference>
<evidence type="ECO:0000313" key="5">
    <source>
        <dbReference type="EMBL" id="RCW74758.1"/>
    </source>
</evidence>
<evidence type="ECO:0000256" key="2">
    <source>
        <dbReference type="ARBA" id="ARBA00023125"/>
    </source>
</evidence>
<keyword evidence="1" id="KW-0805">Transcription regulation</keyword>
<reference evidence="5 6" key="1">
    <citation type="submission" date="2018-07" db="EMBL/GenBank/DDBJ databases">
        <title>Genomic Encyclopedia of Type Strains, Phase IV (KMG-IV): sequencing the most valuable type-strain genomes for metagenomic binning, comparative biology and taxonomic classification.</title>
        <authorList>
            <person name="Goeker M."/>
        </authorList>
    </citation>
    <scope>NUCLEOTIDE SEQUENCE [LARGE SCALE GENOMIC DNA]</scope>
    <source>
        <strain evidence="5 6">DSM 27696</strain>
    </source>
</reference>
<comment type="caution">
    <text evidence="5">The sequence shown here is derived from an EMBL/GenBank/DDBJ whole genome shotgun (WGS) entry which is preliminary data.</text>
</comment>
<organism evidence="5 6">
    <name type="scientific">Saliterribacillus persicus</name>
    <dbReference type="NCBI Taxonomy" id="930114"/>
    <lineage>
        <taxon>Bacteria</taxon>
        <taxon>Bacillati</taxon>
        <taxon>Bacillota</taxon>
        <taxon>Bacilli</taxon>
        <taxon>Bacillales</taxon>
        <taxon>Bacillaceae</taxon>
        <taxon>Saliterribacillus</taxon>
    </lineage>
</organism>
<dbReference type="Pfam" id="PF00356">
    <property type="entry name" value="LacI"/>
    <property type="match status" value="1"/>
</dbReference>
<proteinExistence type="predicted"/>
<dbReference type="PRINTS" id="PR00036">
    <property type="entry name" value="HTHLACI"/>
</dbReference>
<dbReference type="PANTHER" id="PTHR30146:SF149">
    <property type="entry name" value="HTH-TYPE TRANSCRIPTIONAL REGULATOR EBGR"/>
    <property type="match status" value="1"/>
</dbReference>
<gene>
    <name evidence="5" type="ORF">DFR57_10354</name>
</gene>
<keyword evidence="2" id="KW-0238">DNA-binding</keyword>
<dbReference type="Proteomes" id="UP000252585">
    <property type="component" value="Unassembled WGS sequence"/>
</dbReference>
<dbReference type="OrthoDB" id="43195at2"/>
<dbReference type="SUPFAM" id="SSF53822">
    <property type="entry name" value="Periplasmic binding protein-like I"/>
    <property type="match status" value="1"/>
</dbReference>
<dbReference type="SMART" id="SM00354">
    <property type="entry name" value="HTH_LACI"/>
    <property type="match status" value="1"/>
</dbReference>
<dbReference type="CDD" id="cd01544">
    <property type="entry name" value="PBP1_GalR"/>
    <property type="match status" value="1"/>
</dbReference>
<evidence type="ECO:0000256" key="1">
    <source>
        <dbReference type="ARBA" id="ARBA00023015"/>
    </source>
</evidence>
<dbReference type="GO" id="GO:0000976">
    <property type="term" value="F:transcription cis-regulatory region binding"/>
    <property type="evidence" value="ECO:0007669"/>
    <property type="project" value="TreeGrafter"/>
</dbReference>
<dbReference type="InterPro" id="IPR000843">
    <property type="entry name" value="HTH_LacI"/>
</dbReference>
<accession>A0A368Y5Z9</accession>